<comment type="caution">
    <text evidence="2">The sequence shown here is derived from an EMBL/GenBank/DDBJ whole genome shotgun (WGS) entry which is preliminary data.</text>
</comment>
<accession>A0A0V0QGV6</accession>
<dbReference type="AlphaFoldDB" id="A0A0V0QGV6"/>
<evidence type="ECO:0000256" key="1">
    <source>
        <dbReference type="SAM" id="MobiDB-lite"/>
    </source>
</evidence>
<keyword evidence="3" id="KW-1185">Reference proteome</keyword>
<name>A0A0V0QGV6_PSEPJ</name>
<dbReference type="EMBL" id="LDAU01000170">
    <property type="protein sequence ID" value="KRX01423.1"/>
    <property type="molecule type" value="Genomic_DNA"/>
</dbReference>
<organism evidence="2 3">
    <name type="scientific">Pseudocohnilembus persalinus</name>
    <name type="common">Ciliate</name>
    <dbReference type="NCBI Taxonomy" id="266149"/>
    <lineage>
        <taxon>Eukaryota</taxon>
        <taxon>Sar</taxon>
        <taxon>Alveolata</taxon>
        <taxon>Ciliophora</taxon>
        <taxon>Intramacronucleata</taxon>
        <taxon>Oligohymenophorea</taxon>
        <taxon>Scuticociliatia</taxon>
        <taxon>Philasterida</taxon>
        <taxon>Pseudocohnilembidae</taxon>
        <taxon>Pseudocohnilembus</taxon>
    </lineage>
</organism>
<reference evidence="2 3" key="1">
    <citation type="journal article" date="2015" name="Sci. Rep.">
        <title>Genome of the facultative scuticociliatosis pathogen Pseudocohnilembus persalinus provides insight into its virulence through horizontal gene transfer.</title>
        <authorList>
            <person name="Xiong J."/>
            <person name="Wang G."/>
            <person name="Cheng J."/>
            <person name="Tian M."/>
            <person name="Pan X."/>
            <person name="Warren A."/>
            <person name="Jiang C."/>
            <person name="Yuan D."/>
            <person name="Miao W."/>
        </authorList>
    </citation>
    <scope>NUCLEOTIDE SEQUENCE [LARGE SCALE GENOMIC DNA]</scope>
    <source>
        <strain evidence="2">36N120E</strain>
    </source>
</reference>
<dbReference type="Proteomes" id="UP000054937">
    <property type="component" value="Unassembled WGS sequence"/>
</dbReference>
<feature type="region of interest" description="Disordered" evidence="1">
    <location>
        <begin position="1"/>
        <end position="32"/>
    </location>
</feature>
<evidence type="ECO:0000313" key="2">
    <source>
        <dbReference type="EMBL" id="KRX01423.1"/>
    </source>
</evidence>
<protein>
    <submittedName>
        <fullName evidence="2">Uncharacterized protein</fullName>
    </submittedName>
</protein>
<proteinExistence type="predicted"/>
<evidence type="ECO:0000313" key="3">
    <source>
        <dbReference type="Proteomes" id="UP000054937"/>
    </source>
</evidence>
<sequence length="183" mass="21993">MENYQVNADKAYDSVQQKYDQKRNFNPPKANLESKQDNIFQKRLVKALPDKNKDYFSQIDNLPGQIKSLSKLHKKYDFESQIMNLPGYQYSKDKQALENDKSQTQLYKEKYYKRFQQSMGQEIHISYVIGEYENQKKKQFQVNQGHKQNYQIKNSQRKQKNEAKGHIEQLREISKKIPNLRKY</sequence>
<dbReference type="InParanoid" id="A0A0V0QGV6"/>
<gene>
    <name evidence="2" type="ORF">PPERSA_01326</name>
</gene>